<evidence type="ECO:0000313" key="2">
    <source>
        <dbReference type="EMBL" id="MDA0162096.1"/>
    </source>
</evidence>
<dbReference type="RefSeq" id="WP_270041333.1">
    <property type="nucleotide sequence ID" value="NZ_JAPDOD010000016.1"/>
</dbReference>
<dbReference type="AlphaFoldDB" id="A0A9X3MSA5"/>
<evidence type="ECO:0000313" key="3">
    <source>
        <dbReference type="Proteomes" id="UP001149140"/>
    </source>
</evidence>
<organism evidence="2 3">
    <name type="scientific">Solirubrobacter ginsenosidimutans</name>
    <dbReference type="NCBI Taxonomy" id="490573"/>
    <lineage>
        <taxon>Bacteria</taxon>
        <taxon>Bacillati</taxon>
        <taxon>Actinomycetota</taxon>
        <taxon>Thermoleophilia</taxon>
        <taxon>Solirubrobacterales</taxon>
        <taxon>Solirubrobacteraceae</taxon>
        <taxon>Solirubrobacter</taxon>
    </lineage>
</organism>
<keyword evidence="3" id="KW-1185">Reference proteome</keyword>
<proteinExistence type="predicted"/>
<accession>A0A9X3MSA5</accession>
<gene>
    <name evidence="2" type="ORF">OM076_17620</name>
</gene>
<protein>
    <submittedName>
        <fullName evidence="2">Uncharacterized protein</fullName>
    </submittedName>
</protein>
<feature type="region of interest" description="Disordered" evidence="1">
    <location>
        <begin position="45"/>
        <end position="73"/>
    </location>
</feature>
<dbReference type="Proteomes" id="UP001149140">
    <property type="component" value="Unassembled WGS sequence"/>
</dbReference>
<evidence type="ECO:0000256" key="1">
    <source>
        <dbReference type="SAM" id="MobiDB-lite"/>
    </source>
</evidence>
<dbReference type="EMBL" id="JAPDOD010000016">
    <property type="protein sequence ID" value="MDA0162096.1"/>
    <property type="molecule type" value="Genomic_DNA"/>
</dbReference>
<reference evidence="2" key="1">
    <citation type="submission" date="2022-10" db="EMBL/GenBank/DDBJ databases">
        <title>The WGS of Solirubrobacter ginsenosidimutans DSM 21036.</title>
        <authorList>
            <person name="Jiang Z."/>
        </authorList>
    </citation>
    <scope>NUCLEOTIDE SEQUENCE</scope>
    <source>
        <strain evidence="2">DSM 21036</strain>
    </source>
</reference>
<comment type="caution">
    <text evidence="2">The sequence shown here is derived from an EMBL/GenBank/DDBJ whole genome shotgun (WGS) entry which is preliminary data.</text>
</comment>
<name>A0A9X3MSA5_9ACTN</name>
<sequence length="126" mass="13286">MPVPHLPTALYRMQIALADVDPGPVRADLEHALAIATFDADGAGEGDPLHEAHFGQIPQIPEGPMFPGLPAGPLTEAMDELQRALIWEADNAEFLDADLNSSVYLRAAGHLDRAAAALSQSADAPV</sequence>